<name>A0A1X7SY10_AMPQE</name>
<accession>A0A1X7SY10</accession>
<protein>
    <submittedName>
        <fullName evidence="1">Uncharacterized protein</fullName>
    </submittedName>
</protein>
<organism evidence="1">
    <name type="scientific">Amphimedon queenslandica</name>
    <name type="common">Sponge</name>
    <dbReference type="NCBI Taxonomy" id="400682"/>
    <lineage>
        <taxon>Eukaryota</taxon>
        <taxon>Metazoa</taxon>
        <taxon>Porifera</taxon>
        <taxon>Demospongiae</taxon>
        <taxon>Heteroscleromorpha</taxon>
        <taxon>Haplosclerida</taxon>
        <taxon>Niphatidae</taxon>
        <taxon>Amphimedon</taxon>
    </lineage>
</organism>
<reference evidence="1" key="1">
    <citation type="submission" date="2017-05" db="UniProtKB">
        <authorList>
            <consortium name="EnsemblMetazoa"/>
        </authorList>
    </citation>
    <scope>IDENTIFICATION</scope>
</reference>
<dbReference type="EnsemblMetazoa" id="Aqu2.1.06850_001">
    <property type="protein sequence ID" value="Aqu2.1.06850_001"/>
    <property type="gene ID" value="Aqu2.1.06850"/>
</dbReference>
<sequence length="77" mass="8356">GVITKAVWPLAWPGIYIVEDIAKTSSIYILSFTQKPGAAAFLFTKTSSPISAIGYSADSDKIIMGTYSEDTYLLWAC</sequence>
<dbReference type="AlphaFoldDB" id="A0A1X7SY10"/>
<evidence type="ECO:0000313" key="1">
    <source>
        <dbReference type="EnsemblMetazoa" id="Aqu2.1.06850_001"/>
    </source>
</evidence>
<dbReference type="InParanoid" id="A0A1X7SY10"/>
<proteinExistence type="predicted"/>
<dbReference type="OrthoDB" id="4703at2759"/>